<accession>A0AAU7E0I1</accession>
<proteinExistence type="predicted"/>
<dbReference type="GO" id="GO:0009247">
    <property type="term" value="P:glycolipid biosynthetic process"/>
    <property type="evidence" value="ECO:0007669"/>
    <property type="project" value="UniProtKB-ARBA"/>
</dbReference>
<dbReference type="GO" id="GO:0005886">
    <property type="term" value="C:plasma membrane"/>
    <property type="evidence" value="ECO:0007669"/>
    <property type="project" value="UniProtKB-SubCell"/>
</dbReference>
<keyword evidence="6 7" id="KW-0012">Acyltransferase</keyword>
<reference evidence="7" key="1">
    <citation type="submission" date="2024-02" db="EMBL/GenBank/DDBJ databases">
        <title>Tomenella chthoni gen. nov. sp. nov., a member of the family Jonesiaceae isolated from bat guano.</title>
        <authorList>
            <person name="Miller S.L."/>
            <person name="King J."/>
            <person name="Sankaranarayanan K."/>
            <person name="Lawson P.A."/>
        </authorList>
    </citation>
    <scope>NUCLEOTIDE SEQUENCE</scope>
    <source>
        <strain evidence="7">BS-20</strain>
    </source>
</reference>
<comment type="subcellular location">
    <subcellularLocation>
        <location evidence="1">Cell inner membrane</location>
    </subcellularLocation>
</comment>
<dbReference type="AlphaFoldDB" id="A0AAU7E0I1"/>
<dbReference type="InterPro" id="IPR004960">
    <property type="entry name" value="LipA_acyltrans"/>
</dbReference>
<keyword evidence="5" id="KW-0472">Membrane</keyword>
<gene>
    <name evidence="7" type="ORF">V5R04_07455</name>
</gene>
<keyword evidence="2" id="KW-1003">Cell membrane</keyword>
<evidence type="ECO:0000256" key="1">
    <source>
        <dbReference type="ARBA" id="ARBA00004533"/>
    </source>
</evidence>
<dbReference type="NCBIfam" id="NF005919">
    <property type="entry name" value="PRK07920.1"/>
    <property type="match status" value="1"/>
</dbReference>
<evidence type="ECO:0000256" key="6">
    <source>
        <dbReference type="ARBA" id="ARBA00023315"/>
    </source>
</evidence>
<dbReference type="EMBL" id="CP146203">
    <property type="protein sequence ID" value="XBH23040.1"/>
    <property type="molecule type" value="Genomic_DNA"/>
</dbReference>
<evidence type="ECO:0000256" key="4">
    <source>
        <dbReference type="ARBA" id="ARBA00022679"/>
    </source>
</evidence>
<evidence type="ECO:0000256" key="5">
    <source>
        <dbReference type="ARBA" id="ARBA00023136"/>
    </source>
</evidence>
<organism evidence="7">
    <name type="scientific">Jonesiaceae bacterium BS-20</name>
    <dbReference type="NCBI Taxonomy" id="3120821"/>
    <lineage>
        <taxon>Bacteria</taxon>
        <taxon>Bacillati</taxon>
        <taxon>Actinomycetota</taxon>
        <taxon>Actinomycetes</taxon>
        <taxon>Micrococcales</taxon>
        <taxon>Jonesiaceae</taxon>
    </lineage>
</organism>
<dbReference type="Pfam" id="PF03279">
    <property type="entry name" value="Lip_A_acyltrans"/>
    <property type="match status" value="1"/>
</dbReference>
<name>A0AAU7E0I1_9MICO</name>
<evidence type="ECO:0000256" key="3">
    <source>
        <dbReference type="ARBA" id="ARBA00022519"/>
    </source>
</evidence>
<protein>
    <submittedName>
        <fullName evidence="7">Phosphatidylinositol mannoside acyltransferase</fullName>
    </submittedName>
</protein>
<sequence length="317" mass="35475">MARFNAFGFAWRHAHKIPAPLYRGMFNLVADATWVTSKGGVKQLEKNLARVRPELDPKQIRNLSRAGMRSYMRYFSEAFVLTHLSKTQIDARVRAVNDGPVREVIAQGQSPVLALSHQGNWDLAGVWATEELAPVLTVAERLEPAEVFEEFLRFRNELGLRILVAGDQGVFRGLLKAAKQPGSLIPILADRDLTRTGVEVDLFGHKARVAAGPATLTVASGAPLFPLGVHYERLRGERRKLAGSPWGIVLTFGPEVNFDQAAPRQQQIQQVTQSWVDTLARTIARHPQDWHMLQKVFIADLDQERYAASLQDETKEN</sequence>
<dbReference type="PANTHER" id="PTHR30606">
    <property type="entry name" value="LIPID A BIOSYNTHESIS LAUROYL ACYLTRANSFERASE"/>
    <property type="match status" value="1"/>
</dbReference>
<keyword evidence="3" id="KW-0997">Cell inner membrane</keyword>
<keyword evidence="4" id="KW-0808">Transferase</keyword>
<dbReference type="GO" id="GO:0016746">
    <property type="term" value="F:acyltransferase activity"/>
    <property type="evidence" value="ECO:0007669"/>
    <property type="project" value="UniProtKB-KW"/>
</dbReference>
<evidence type="ECO:0000256" key="2">
    <source>
        <dbReference type="ARBA" id="ARBA00022475"/>
    </source>
</evidence>
<dbReference type="PANTHER" id="PTHR30606:SF10">
    <property type="entry name" value="PHOSPHATIDYLINOSITOL MANNOSIDE ACYLTRANSFERASE"/>
    <property type="match status" value="1"/>
</dbReference>
<evidence type="ECO:0000313" key="7">
    <source>
        <dbReference type="EMBL" id="XBH23040.1"/>
    </source>
</evidence>
<dbReference type="CDD" id="cd07984">
    <property type="entry name" value="LPLAT_LABLAT-like"/>
    <property type="match status" value="1"/>
</dbReference>